<dbReference type="GO" id="GO:0016831">
    <property type="term" value="F:carboxy-lyase activity"/>
    <property type="evidence" value="ECO:0007669"/>
    <property type="project" value="InterPro"/>
</dbReference>
<dbReference type="InterPro" id="IPR032465">
    <property type="entry name" value="ACMSD"/>
</dbReference>
<dbReference type="InterPro" id="IPR006680">
    <property type="entry name" value="Amidohydro-rel"/>
</dbReference>
<evidence type="ECO:0000259" key="2">
    <source>
        <dbReference type="Pfam" id="PF04909"/>
    </source>
</evidence>
<keyword evidence="4" id="KW-1185">Reference proteome</keyword>
<dbReference type="AlphaFoldDB" id="A0A9X3MM20"/>
<dbReference type="GO" id="GO:0005737">
    <property type="term" value="C:cytoplasm"/>
    <property type="evidence" value="ECO:0007669"/>
    <property type="project" value="TreeGrafter"/>
</dbReference>
<dbReference type="Gene3D" id="3.20.20.140">
    <property type="entry name" value="Metal-dependent hydrolases"/>
    <property type="match status" value="1"/>
</dbReference>
<evidence type="ECO:0000256" key="1">
    <source>
        <dbReference type="ARBA" id="ARBA00023239"/>
    </source>
</evidence>
<name>A0A9X3MM20_9ACTN</name>
<accession>A0A9X3MM20</accession>
<proteinExistence type="predicted"/>
<dbReference type="RefSeq" id="WP_270037519.1">
    <property type="nucleotide sequence ID" value="NZ_JAPDOD010000001.1"/>
</dbReference>
<dbReference type="SUPFAM" id="SSF51556">
    <property type="entry name" value="Metallo-dependent hydrolases"/>
    <property type="match status" value="1"/>
</dbReference>
<gene>
    <name evidence="3" type="ORF">OM076_01380</name>
</gene>
<dbReference type="Proteomes" id="UP001149140">
    <property type="component" value="Unassembled WGS sequence"/>
</dbReference>
<dbReference type="PANTHER" id="PTHR21240:SF28">
    <property type="entry name" value="ISO-OROTATE DECARBOXYLASE (EUROFUNG)"/>
    <property type="match status" value="1"/>
</dbReference>
<dbReference type="PANTHER" id="PTHR21240">
    <property type="entry name" value="2-AMINO-3-CARBOXYLMUCONATE-6-SEMIALDEHYDE DECARBOXYLASE"/>
    <property type="match status" value="1"/>
</dbReference>
<dbReference type="Pfam" id="PF04909">
    <property type="entry name" value="Amidohydro_2"/>
    <property type="match status" value="1"/>
</dbReference>
<evidence type="ECO:0000313" key="4">
    <source>
        <dbReference type="Proteomes" id="UP001149140"/>
    </source>
</evidence>
<protein>
    <submittedName>
        <fullName evidence="3">Amidohydrolase family protein</fullName>
    </submittedName>
</protein>
<keyword evidence="1" id="KW-0456">Lyase</keyword>
<organism evidence="3 4">
    <name type="scientific">Solirubrobacter ginsenosidimutans</name>
    <dbReference type="NCBI Taxonomy" id="490573"/>
    <lineage>
        <taxon>Bacteria</taxon>
        <taxon>Bacillati</taxon>
        <taxon>Actinomycetota</taxon>
        <taxon>Thermoleophilia</taxon>
        <taxon>Solirubrobacterales</taxon>
        <taxon>Solirubrobacteraceae</taxon>
        <taxon>Solirubrobacter</taxon>
    </lineage>
</organism>
<feature type="domain" description="Amidohydrolase-related" evidence="2">
    <location>
        <begin position="4"/>
        <end position="323"/>
    </location>
</feature>
<comment type="caution">
    <text evidence="3">The sequence shown here is derived from an EMBL/GenBank/DDBJ whole genome shotgun (WGS) entry which is preliminary data.</text>
</comment>
<dbReference type="GO" id="GO:0016787">
    <property type="term" value="F:hydrolase activity"/>
    <property type="evidence" value="ECO:0007669"/>
    <property type="project" value="InterPro"/>
</dbReference>
<dbReference type="GO" id="GO:0019748">
    <property type="term" value="P:secondary metabolic process"/>
    <property type="evidence" value="ECO:0007669"/>
    <property type="project" value="TreeGrafter"/>
</dbReference>
<sequence>MNAVDAHIHWFPNAYYEFLAQRTRLPRAERDGDDAWFYINGNRSVRMWPEWFDLDMQFETFASTGAEMTLITSMGIHSDLDGLPADEAREGARIVNEAWADAQRRHPGRFFAAAAIPLQDTALAIDELEHAIGTLGLRGASLPGSIAGEPLDAPRLEPFYARAAELGVPLFIHPTDGVFVDVMEGYDNGIYKSLGRVVDSSVAVLRLVLSGLFDRHPDLKVLHFHAGGVLPYAAGRLDKNAKVAALEQPPTAYLKRMWVDTAMPHPLTLRMALDFYGADRVLYGSDNPCWNPLAALEALRSLELPEAELRNTLSGNAGTLLDLRAPAPVG</sequence>
<evidence type="ECO:0000313" key="3">
    <source>
        <dbReference type="EMBL" id="MDA0158899.1"/>
    </source>
</evidence>
<reference evidence="3" key="1">
    <citation type="submission" date="2022-10" db="EMBL/GenBank/DDBJ databases">
        <title>The WGS of Solirubrobacter ginsenosidimutans DSM 21036.</title>
        <authorList>
            <person name="Jiang Z."/>
        </authorList>
    </citation>
    <scope>NUCLEOTIDE SEQUENCE</scope>
    <source>
        <strain evidence="3">DSM 21036</strain>
    </source>
</reference>
<dbReference type="EMBL" id="JAPDOD010000001">
    <property type="protein sequence ID" value="MDA0158899.1"/>
    <property type="molecule type" value="Genomic_DNA"/>
</dbReference>
<dbReference type="InterPro" id="IPR032466">
    <property type="entry name" value="Metal_Hydrolase"/>
</dbReference>